<dbReference type="InterPro" id="IPR050445">
    <property type="entry name" value="Bact_polysacc_biosynth/exp"/>
</dbReference>
<keyword evidence="2" id="KW-1003">Cell membrane</keyword>
<dbReference type="PANTHER" id="PTHR32309:SF13">
    <property type="entry name" value="FERRIC ENTEROBACTIN TRANSPORT PROTEIN FEPE"/>
    <property type="match status" value="1"/>
</dbReference>
<keyword evidence="3 6" id="KW-0812">Transmembrane</keyword>
<keyword evidence="4 6" id="KW-1133">Transmembrane helix</keyword>
<dbReference type="Pfam" id="PF13807">
    <property type="entry name" value="GNVR"/>
    <property type="match status" value="1"/>
</dbReference>
<organism evidence="9 10">
    <name type="scientific">Desulforhabdus amnigena</name>
    <dbReference type="NCBI Taxonomy" id="40218"/>
    <lineage>
        <taxon>Bacteria</taxon>
        <taxon>Pseudomonadati</taxon>
        <taxon>Thermodesulfobacteriota</taxon>
        <taxon>Syntrophobacteria</taxon>
        <taxon>Syntrophobacterales</taxon>
        <taxon>Syntrophobacteraceae</taxon>
        <taxon>Desulforhabdus</taxon>
    </lineage>
</organism>
<keyword evidence="5 6" id="KW-0472">Membrane</keyword>
<reference evidence="9" key="1">
    <citation type="submission" date="2022-12" db="EMBL/GenBank/DDBJ databases">
        <title>Reference genome sequencing for broad-spectrum identification of bacterial and archaeal isolates by mass spectrometry.</title>
        <authorList>
            <person name="Sekiguchi Y."/>
            <person name="Tourlousse D.M."/>
        </authorList>
    </citation>
    <scope>NUCLEOTIDE SEQUENCE</scope>
    <source>
        <strain evidence="9">ASRB1</strain>
    </source>
</reference>
<dbReference type="EMBL" id="BSDR01000001">
    <property type="protein sequence ID" value="GLI33403.1"/>
    <property type="molecule type" value="Genomic_DNA"/>
</dbReference>
<evidence type="ECO:0000256" key="6">
    <source>
        <dbReference type="SAM" id="Phobius"/>
    </source>
</evidence>
<gene>
    <name evidence="9" type="ORF">DAMNIGENAA_08360</name>
</gene>
<dbReference type="InterPro" id="IPR003856">
    <property type="entry name" value="LPS_length_determ_N"/>
</dbReference>
<evidence type="ECO:0000256" key="5">
    <source>
        <dbReference type="ARBA" id="ARBA00023136"/>
    </source>
</evidence>
<comment type="caution">
    <text evidence="9">The sequence shown here is derived from an EMBL/GenBank/DDBJ whole genome shotgun (WGS) entry which is preliminary data.</text>
</comment>
<feature type="transmembrane region" description="Helical" evidence="6">
    <location>
        <begin position="35"/>
        <end position="55"/>
    </location>
</feature>
<name>A0A9W6D173_9BACT</name>
<accession>A0A9W6D173</accession>
<evidence type="ECO:0000259" key="7">
    <source>
        <dbReference type="Pfam" id="PF02706"/>
    </source>
</evidence>
<evidence type="ECO:0000313" key="10">
    <source>
        <dbReference type="Proteomes" id="UP001144372"/>
    </source>
</evidence>
<feature type="domain" description="Tyrosine-protein kinase G-rich" evidence="8">
    <location>
        <begin position="304"/>
        <end position="379"/>
    </location>
</feature>
<dbReference type="InterPro" id="IPR032807">
    <property type="entry name" value="GNVR"/>
</dbReference>
<proteinExistence type="predicted"/>
<keyword evidence="10" id="KW-1185">Reference proteome</keyword>
<evidence type="ECO:0000256" key="4">
    <source>
        <dbReference type="ARBA" id="ARBA00022989"/>
    </source>
</evidence>
<feature type="domain" description="Polysaccharide chain length determinant N-terminal" evidence="7">
    <location>
        <begin position="26"/>
        <end position="112"/>
    </location>
</feature>
<comment type="subcellular location">
    <subcellularLocation>
        <location evidence="1">Cell membrane</location>
        <topology evidence="1">Multi-pass membrane protein</topology>
    </subcellularLocation>
</comment>
<dbReference type="Pfam" id="PF02706">
    <property type="entry name" value="Wzz"/>
    <property type="match status" value="1"/>
</dbReference>
<dbReference type="GO" id="GO:0004713">
    <property type="term" value="F:protein tyrosine kinase activity"/>
    <property type="evidence" value="ECO:0007669"/>
    <property type="project" value="TreeGrafter"/>
</dbReference>
<dbReference type="Proteomes" id="UP001144372">
    <property type="component" value="Unassembled WGS sequence"/>
</dbReference>
<dbReference type="PANTHER" id="PTHR32309">
    <property type="entry name" value="TYROSINE-PROTEIN KINASE"/>
    <property type="match status" value="1"/>
</dbReference>
<dbReference type="GO" id="GO:0005886">
    <property type="term" value="C:plasma membrane"/>
    <property type="evidence" value="ECO:0007669"/>
    <property type="project" value="UniProtKB-SubCell"/>
</dbReference>
<evidence type="ECO:0000256" key="1">
    <source>
        <dbReference type="ARBA" id="ARBA00004651"/>
    </source>
</evidence>
<dbReference type="AlphaFoldDB" id="A0A9W6D173"/>
<protein>
    <submittedName>
        <fullName evidence="9">Polysaccharide chain length determinant protein</fullName>
    </submittedName>
</protein>
<evidence type="ECO:0000256" key="2">
    <source>
        <dbReference type="ARBA" id="ARBA00022475"/>
    </source>
</evidence>
<evidence type="ECO:0000259" key="8">
    <source>
        <dbReference type="Pfam" id="PF13807"/>
    </source>
</evidence>
<evidence type="ECO:0000256" key="3">
    <source>
        <dbReference type="ARBA" id="ARBA00022692"/>
    </source>
</evidence>
<evidence type="ECO:0000313" key="9">
    <source>
        <dbReference type="EMBL" id="GLI33403.1"/>
    </source>
</evidence>
<dbReference type="RefSeq" id="WP_281792410.1">
    <property type="nucleotide sequence ID" value="NZ_BSDR01000001.1"/>
</dbReference>
<feature type="transmembrane region" description="Helical" evidence="6">
    <location>
        <begin position="360"/>
        <end position="380"/>
    </location>
</feature>
<sequence length="406" mass="45374">MDSLQMDIAQLESVEPEEKTHYLDFFIVLLKRKRLIIVGTAVTIIMTIVFAYMMTPKFLATTKIMPPQQNSSSTAAQLLGALGGTAGLVLGAAAPTTSGDLYVGLLQSQAILYPIIDRFDLMKRYDAKTKEDASKILIDDILIAEIDSKSGILSVSVEDRDAKFASDMANQFVEELKKLLDTLAVTEASKNRLFFEEQLRKAHESLSQAEESLMNFQQSTGAINIDTQATAVMQSIAGLMTQIAAREVQINVMRGYATVNNPDLRKAEQELSALKDQLKKLEEKQGTGSQNILIPTEQIPGLGKEYIRKMRDLKYNEALYEMYAKQFEAAKVQEANEAAIIQVIYKATPPEKPAKPRKGLMVILATGLALFFFTLLAFFLEFIVKSSQNPENEERIKEMKKYVKKF</sequence>